<dbReference type="RefSeq" id="WP_322467635.1">
    <property type="nucleotide sequence ID" value="NZ_JAXOJX010000057.1"/>
</dbReference>
<dbReference type="PROSITE" id="PS51318">
    <property type="entry name" value="TAT"/>
    <property type="match status" value="1"/>
</dbReference>
<dbReference type="CDD" id="cd07067">
    <property type="entry name" value="HP_PGM_like"/>
    <property type="match status" value="1"/>
</dbReference>
<evidence type="ECO:0000313" key="2">
    <source>
        <dbReference type="Proteomes" id="UP001293718"/>
    </source>
</evidence>
<protein>
    <submittedName>
        <fullName evidence="1">Histidine phosphatase family protein</fullName>
    </submittedName>
</protein>
<dbReference type="Gene3D" id="3.40.50.1240">
    <property type="entry name" value="Phosphoglycerate mutase-like"/>
    <property type="match status" value="1"/>
</dbReference>
<dbReference type="EMBL" id="JAXOJX010000057">
    <property type="protein sequence ID" value="MDZ5460067.1"/>
    <property type="molecule type" value="Genomic_DNA"/>
</dbReference>
<dbReference type="Proteomes" id="UP001293718">
    <property type="component" value="Unassembled WGS sequence"/>
</dbReference>
<dbReference type="InterPro" id="IPR013078">
    <property type="entry name" value="His_Pase_superF_clade-1"/>
</dbReference>
<keyword evidence="2" id="KW-1185">Reference proteome</keyword>
<organism evidence="1 2">
    <name type="scientific">Azohydromonas lata</name>
    <dbReference type="NCBI Taxonomy" id="45677"/>
    <lineage>
        <taxon>Bacteria</taxon>
        <taxon>Pseudomonadati</taxon>
        <taxon>Pseudomonadota</taxon>
        <taxon>Betaproteobacteria</taxon>
        <taxon>Burkholderiales</taxon>
        <taxon>Sphaerotilaceae</taxon>
        <taxon>Azohydromonas</taxon>
    </lineage>
</organism>
<sequence>MGEAEPAGMQRRQVLAAVVAGAAAAPAWSAAAPDDAAWAALRAGGIVLLRHAEAPGVGDPPGFTLGDCATQRNLSRRGREQARRVGERLRAQRVAVGAVWTSQWCRTRDTATLLALGEPREEPAFNSFFDERGDPRAQTAAARERLLAWRGPRALVVVTHQVNITALTGAGVASAEGIVLTTAQGRLDVVDRLEPSR</sequence>
<name>A0ABU5IMD6_9BURK</name>
<dbReference type="InterPro" id="IPR006311">
    <property type="entry name" value="TAT_signal"/>
</dbReference>
<dbReference type="SUPFAM" id="SSF53254">
    <property type="entry name" value="Phosphoglycerate mutase-like"/>
    <property type="match status" value="1"/>
</dbReference>
<dbReference type="Pfam" id="PF00300">
    <property type="entry name" value="His_Phos_1"/>
    <property type="match status" value="1"/>
</dbReference>
<reference evidence="1 2" key="1">
    <citation type="submission" date="2023-11" db="EMBL/GenBank/DDBJ databases">
        <title>Draft genome of Azohydromonas lata strain H1 (DSM1123), a polyhydroxyalkanoate producer.</title>
        <authorList>
            <person name="Traversa D."/>
            <person name="D'Addabbo P."/>
            <person name="Pazzani C."/>
            <person name="Manzari C."/>
            <person name="Chiara M."/>
            <person name="Scrascia M."/>
        </authorList>
    </citation>
    <scope>NUCLEOTIDE SEQUENCE [LARGE SCALE GENOMIC DNA]</scope>
    <source>
        <strain evidence="1 2">H1</strain>
    </source>
</reference>
<comment type="caution">
    <text evidence="1">The sequence shown here is derived from an EMBL/GenBank/DDBJ whole genome shotgun (WGS) entry which is preliminary data.</text>
</comment>
<proteinExistence type="predicted"/>
<gene>
    <name evidence="1" type="ORF">SM757_26150</name>
</gene>
<evidence type="ECO:0000313" key="1">
    <source>
        <dbReference type="EMBL" id="MDZ5460067.1"/>
    </source>
</evidence>
<dbReference type="InterPro" id="IPR029033">
    <property type="entry name" value="His_PPase_superfam"/>
</dbReference>
<accession>A0ABU5IMD6</accession>
<dbReference type="SMART" id="SM00855">
    <property type="entry name" value="PGAM"/>
    <property type="match status" value="1"/>
</dbReference>